<reference evidence="1 2" key="1">
    <citation type="submission" date="2020-08" db="EMBL/GenBank/DDBJ databases">
        <title>Genomic Encyclopedia of Type Strains, Phase IV (KMG-IV): sequencing the most valuable type-strain genomes for metagenomic binning, comparative biology and taxonomic classification.</title>
        <authorList>
            <person name="Goeker M."/>
        </authorList>
    </citation>
    <scope>NUCLEOTIDE SEQUENCE [LARGE SCALE GENOMIC DNA]</scope>
    <source>
        <strain evidence="1 2">DSM 26736</strain>
    </source>
</reference>
<evidence type="ECO:0000313" key="1">
    <source>
        <dbReference type="EMBL" id="MBB5712138.1"/>
    </source>
</evidence>
<sequence length="26" mass="2997">MRTRASSSTTKTLDNMISLLLRERES</sequence>
<name>A0A840YLD4_9SPHN</name>
<organism evidence="1 2">
    <name type="scientific">Sphingomonas xinjiangensis</name>
    <dbReference type="NCBI Taxonomy" id="643568"/>
    <lineage>
        <taxon>Bacteria</taxon>
        <taxon>Pseudomonadati</taxon>
        <taxon>Pseudomonadota</taxon>
        <taxon>Alphaproteobacteria</taxon>
        <taxon>Sphingomonadales</taxon>
        <taxon>Sphingomonadaceae</taxon>
        <taxon>Sphingomonas</taxon>
    </lineage>
</organism>
<keyword evidence="2" id="KW-1185">Reference proteome</keyword>
<proteinExistence type="predicted"/>
<dbReference type="AlphaFoldDB" id="A0A840YLD4"/>
<dbReference type="Proteomes" id="UP000527143">
    <property type="component" value="Unassembled WGS sequence"/>
</dbReference>
<dbReference type="EMBL" id="JACIJF010000013">
    <property type="protein sequence ID" value="MBB5712138.1"/>
    <property type="molecule type" value="Genomic_DNA"/>
</dbReference>
<protein>
    <submittedName>
        <fullName evidence="1">Uncharacterized protein</fullName>
    </submittedName>
</protein>
<gene>
    <name evidence="1" type="ORF">FHT02_003395</name>
</gene>
<accession>A0A840YLD4</accession>
<evidence type="ECO:0000313" key="2">
    <source>
        <dbReference type="Proteomes" id="UP000527143"/>
    </source>
</evidence>
<comment type="caution">
    <text evidence="1">The sequence shown here is derived from an EMBL/GenBank/DDBJ whole genome shotgun (WGS) entry which is preliminary data.</text>
</comment>